<feature type="domain" description="Peptidase S1" evidence="7">
    <location>
        <begin position="1"/>
        <end position="213"/>
    </location>
</feature>
<evidence type="ECO:0000256" key="3">
    <source>
        <dbReference type="ARBA" id="ARBA00022825"/>
    </source>
</evidence>
<dbReference type="PROSITE" id="PS00135">
    <property type="entry name" value="TRYPSIN_SER"/>
    <property type="match status" value="1"/>
</dbReference>
<keyword evidence="2 6" id="KW-0378">Hydrolase</keyword>
<sequence>LFQNEAHHCGATILDRTHLITAAHCFERPLSYVVIAGDWDNNVTEGHEQTFDVLHLHFYPLYEDLFSHDLAVIEIERPGIRFDDWTTPICLPPRDFEYQTGRKCVVTGWGSIGYSYPSRLQAAVLPIIDRMECMNSSRIYSSMSRSAFCAGYLQGSVDSCQGDSGGPFACKSEDGTYVLAGVISWGDGCAEKGQPGIYTMVAPYLSWIQDILGKH</sequence>
<dbReference type="WBParaSite" id="NBR_0000233801-mRNA-1">
    <property type="protein sequence ID" value="NBR_0000233801-mRNA-1"/>
    <property type="gene ID" value="NBR_0000233801"/>
</dbReference>
<keyword evidence="1 6" id="KW-0645">Protease</keyword>
<dbReference type="InterPro" id="IPR018114">
    <property type="entry name" value="TRYPSIN_HIS"/>
</dbReference>
<name>A0A0N4XII6_NIPBR</name>
<dbReference type="PRINTS" id="PR00722">
    <property type="entry name" value="CHYMOTRYPSIN"/>
</dbReference>
<dbReference type="GO" id="GO:0005615">
    <property type="term" value="C:extracellular space"/>
    <property type="evidence" value="ECO:0007669"/>
    <property type="project" value="TreeGrafter"/>
</dbReference>
<dbReference type="PROSITE" id="PS50240">
    <property type="entry name" value="TRYPSIN_DOM"/>
    <property type="match status" value="1"/>
</dbReference>
<evidence type="ECO:0000256" key="5">
    <source>
        <dbReference type="ARBA" id="ARBA00024195"/>
    </source>
</evidence>
<dbReference type="InterPro" id="IPR050127">
    <property type="entry name" value="Serine_Proteases_S1"/>
</dbReference>
<dbReference type="InterPro" id="IPR001254">
    <property type="entry name" value="Trypsin_dom"/>
</dbReference>
<dbReference type="PANTHER" id="PTHR24264:SF54">
    <property type="entry name" value="PEPTIDASE S1 DOMAIN-CONTAINING PROTEIN"/>
    <property type="match status" value="1"/>
</dbReference>
<dbReference type="CDD" id="cd00190">
    <property type="entry name" value="Tryp_SPc"/>
    <property type="match status" value="1"/>
</dbReference>
<dbReference type="InterPro" id="IPR033116">
    <property type="entry name" value="TRYPSIN_SER"/>
</dbReference>
<evidence type="ECO:0000313" key="8">
    <source>
        <dbReference type="WBParaSite" id="NBR_0000233801-mRNA-1"/>
    </source>
</evidence>
<dbReference type="PANTHER" id="PTHR24264">
    <property type="entry name" value="TRYPSIN-RELATED"/>
    <property type="match status" value="1"/>
</dbReference>
<keyword evidence="3 6" id="KW-0720">Serine protease</keyword>
<dbReference type="SUPFAM" id="SSF50494">
    <property type="entry name" value="Trypsin-like serine proteases"/>
    <property type="match status" value="1"/>
</dbReference>
<evidence type="ECO:0000256" key="4">
    <source>
        <dbReference type="ARBA" id="ARBA00023157"/>
    </source>
</evidence>
<evidence type="ECO:0000259" key="7">
    <source>
        <dbReference type="PROSITE" id="PS50240"/>
    </source>
</evidence>
<accession>A0A0N4XII6</accession>
<keyword evidence="4" id="KW-1015">Disulfide bond</keyword>
<dbReference type="PROSITE" id="PS00134">
    <property type="entry name" value="TRYPSIN_HIS"/>
    <property type="match status" value="1"/>
</dbReference>
<dbReference type="SMART" id="SM00020">
    <property type="entry name" value="Tryp_SPc"/>
    <property type="match status" value="1"/>
</dbReference>
<dbReference type="InterPro" id="IPR043504">
    <property type="entry name" value="Peptidase_S1_PA_chymotrypsin"/>
</dbReference>
<reference evidence="8" key="1">
    <citation type="submission" date="2017-02" db="UniProtKB">
        <authorList>
            <consortium name="WormBaseParasite"/>
        </authorList>
    </citation>
    <scope>IDENTIFICATION</scope>
</reference>
<proteinExistence type="inferred from homology"/>
<evidence type="ECO:0000256" key="1">
    <source>
        <dbReference type="ARBA" id="ARBA00022670"/>
    </source>
</evidence>
<dbReference type="GO" id="GO:0006508">
    <property type="term" value="P:proteolysis"/>
    <property type="evidence" value="ECO:0007669"/>
    <property type="project" value="UniProtKB-KW"/>
</dbReference>
<organism evidence="8">
    <name type="scientific">Nippostrongylus brasiliensis</name>
    <name type="common">Rat hookworm</name>
    <dbReference type="NCBI Taxonomy" id="27835"/>
    <lineage>
        <taxon>Eukaryota</taxon>
        <taxon>Metazoa</taxon>
        <taxon>Ecdysozoa</taxon>
        <taxon>Nematoda</taxon>
        <taxon>Chromadorea</taxon>
        <taxon>Rhabditida</taxon>
        <taxon>Rhabditina</taxon>
        <taxon>Rhabditomorpha</taxon>
        <taxon>Strongyloidea</taxon>
        <taxon>Heligmosomidae</taxon>
        <taxon>Nippostrongylus</taxon>
    </lineage>
</organism>
<dbReference type="FunFam" id="2.40.10.10:FF:000002">
    <property type="entry name" value="Transmembrane protease serine"/>
    <property type="match status" value="1"/>
</dbReference>
<dbReference type="GO" id="GO:0004252">
    <property type="term" value="F:serine-type endopeptidase activity"/>
    <property type="evidence" value="ECO:0007669"/>
    <property type="project" value="InterPro"/>
</dbReference>
<dbReference type="InterPro" id="IPR009003">
    <property type="entry name" value="Peptidase_S1_PA"/>
</dbReference>
<dbReference type="Pfam" id="PF00089">
    <property type="entry name" value="Trypsin"/>
    <property type="match status" value="1"/>
</dbReference>
<dbReference type="OMA" id="RFDDWTQ"/>
<dbReference type="InterPro" id="IPR001314">
    <property type="entry name" value="Peptidase_S1A"/>
</dbReference>
<comment type="similarity">
    <text evidence="5">Belongs to the peptidase S1 family. CLIP subfamily.</text>
</comment>
<evidence type="ECO:0000256" key="2">
    <source>
        <dbReference type="ARBA" id="ARBA00022801"/>
    </source>
</evidence>
<protein>
    <submittedName>
        <fullName evidence="8">Acrosin (inferred by orthology to a human protein)</fullName>
    </submittedName>
</protein>
<dbReference type="Gene3D" id="2.40.10.10">
    <property type="entry name" value="Trypsin-like serine proteases"/>
    <property type="match status" value="2"/>
</dbReference>
<dbReference type="AlphaFoldDB" id="A0A0N4XII6"/>
<evidence type="ECO:0000256" key="6">
    <source>
        <dbReference type="RuleBase" id="RU363034"/>
    </source>
</evidence>